<dbReference type="RefSeq" id="WP_304995488.1">
    <property type="nucleotide sequence ID" value="NZ_CP101717.1"/>
</dbReference>
<dbReference type="Pfam" id="PF01476">
    <property type="entry name" value="LysM"/>
    <property type="match status" value="1"/>
</dbReference>
<proteinExistence type="predicted"/>
<sequence length="361" mass="40275">MRKRLIGLLLASCIAAVAHADILSIREDVPERYVVKSGDTLWDIAELFLQSPWRWNEIWYQNPQIENPHLIFPGDIIGLRWIDGEPRLTTLERGLEADTVRLTQDMADDGVVRLQPAVRYFNVDQAIPAIPREYIQPFLNASQIVTGEELNAAAYVVSGEEGRIVIGAGDRLYARGNWAGDGVAYELFRAGEAYRDPVTNDFLGVEAIALGRAEMEAIQGDVAKLHVVTSRSNIRLGDRLMLSERTRLEPTFFPATPPEGMTGQILSVVEGLSIIGQFNVVLLNRGAVDGVATGHVFDIMRQGEVVRDPINNQLIRLPEEQGGMMMVFRVFDRMSYALVMEATNTMKVGDTFRVPSIRRIP</sequence>
<feature type="chain" id="PRO_5044236386" evidence="1">
    <location>
        <begin position="21"/>
        <end position="361"/>
    </location>
</feature>
<keyword evidence="1" id="KW-0732">Signal</keyword>
<accession>A0AB38YFX5</accession>
<gene>
    <name evidence="3" type="ORF">NFC81_00065</name>
</gene>
<dbReference type="CDD" id="cd00118">
    <property type="entry name" value="LysM"/>
    <property type="match status" value="1"/>
</dbReference>
<protein>
    <submittedName>
        <fullName evidence="3">LysM peptidoglycan-binding domain-containing protein</fullName>
    </submittedName>
</protein>
<dbReference type="SUPFAM" id="SSF54106">
    <property type="entry name" value="LysM domain"/>
    <property type="match status" value="1"/>
</dbReference>
<feature type="signal peptide" evidence="1">
    <location>
        <begin position="1"/>
        <end position="20"/>
    </location>
</feature>
<name>A0AB38YFX5_9GAMM</name>
<dbReference type="PROSITE" id="PS51782">
    <property type="entry name" value="LYSM"/>
    <property type="match status" value="1"/>
</dbReference>
<dbReference type="PANTHER" id="PTHR34700">
    <property type="entry name" value="POTASSIUM BINDING PROTEIN KBP"/>
    <property type="match status" value="1"/>
</dbReference>
<feature type="domain" description="LysM" evidence="2">
    <location>
        <begin position="31"/>
        <end position="79"/>
    </location>
</feature>
<dbReference type="InterPro" id="IPR052196">
    <property type="entry name" value="Bact_Kbp"/>
</dbReference>
<organism evidence="3">
    <name type="scientific">Salinispirillum sp. LH 10-3-1</name>
    <dbReference type="NCBI Taxonomy" id="2952525"/>
    <lineage>
        <taxon>Bacteria</taxon>
        <taxon>Pseudomonadati</taxon>
        <taxon>Pseudomonadota</taxon>
        <taxon>Gammaproteobacteria</taxon>
        <taxon>Oceanospirillales</taxon>
        <taxon>Saccharospirillaceae</taxon>
        <taxon>Salinispirillum</taxon>
    </lineage>
</organism>
<dbReference type="InterPro" id="IPR018392">
    <property type="entry name" value="LysM"/>
</dbReference>
<dbReference type="EMBL" id="CP101717">
    <property type="protein sequence ID" value="WLD58202.1"/>
    <property type="molecule type" value="Genomic_DNA"/>
</dbReference>
<dbReference type="Gene3D" id="3.10.350.10">
    <property type="entry name" value="LysM domain"/>
    <property type="match status" value="1"/>
</dbReference>
<dbReference type="InterPro" id="IPR036779">
    <property type="entry name" value="LysM_dom_sf"/>
</dbReference>
<evidence type="ECO:0000259" key="2">
    <source>
        <dbReference type="PROSITE" id="PS51782"/>
    </source>
</evidence>
<dbReference type="PANTHER" id="PTHR34700:SF4">
    <property type="entry name" value="PHAGE-LIKE ELEMENT PBSX PROTEIN XKDP"/>
    <property type="match status" value="1"/>
</dbReference>
<evidence type="ECO:0000313" key="3">
    <source>
        <dbReference type="EMBL" id="WLD58202.1"/>
    </source>
</evidence>
<evidence type="ECO:0000256" key="1">
    <source>
        <dbReference type="SAM" id="SignalP"/>
    </source>
</evidence>
<dbReference type="AlphaFoldDB" id="A0AB38YFX5"/>
<reference evidence="3" key="1">
    <citation type="submission" date="2022-07" db="EMBL/GenBank/DDBJ databases">
        <title>Complete genome sequence of Salinispirillum sp. LH10-3-1 capable of multiple carbohydrate inversion isolated from a soda lake.</title>
        <authorList>
            <person name="Liu J."/>
            <person name="Zhai Y."/>
            <person name="Zhang H."/>
            <person name="Yang H."/>
            <person name="Qu J."/>
            <person name="Li J."/>
        </authorList>
    </citation>
    <scope>NUCLEOTIDE SEQUENCE</scope>
    <source>
        <strain evidence="3">LH 10-3-1</strain>
    </source>
</reference>